<feature type="region of interest" description="Disordered" evidence="5">
    <location>
        <begin position="541"/>
        <end position="684"/>
    </location>
</feature>
<proteinExistence type="predicted"/>
<dbReference type="PANTHER" id="PTHR44943:SF8">
    <property type="entry name" value="TPR REPEAT-CONTAINING PROTEIN MJ0263"/>
    <property type="match status" value="1"/>
</dbReference>
<gene>
    <name evidence="6" type="ORF">SAMN04487977_10775</name>
</gene>
<feature type="coiled-coil region" evidence="4">
    <location>
        <begin position="686"/>
        <end position="734"/>
    </location>
</feature>
<feature type="region of interest" description="Disordered" evidence="5">
    <location>
        <begin position="794"/>
        <end position="830"/>
    </location>
</feature>
<evidence type="ECO:0000256" key="4">
    <source>
        <dbReference type="SAM" id="Coils"/>
    </source>
</evidence>
<evidence type="ECO:0000256" key="1">
    <source>
        <dbReference type="ARBA" id="ARBA00022737"/>
    </source>
</evidence>
<feature type="compositionally biased region" description="Acidic residues" evidence="5">
    <location>
        <begin position="559"/>
        <end position="573"/>
    </location>
</feature>
<dbReference type="SUPFAM" id="SSF48452">
    <property type="entry name" value="TPR-like"/>
    <property type="match status" value="2"/>
</dbReference>
<protein>
    <submittedName>
        <fullName evidence="6">Tetratricopeptide repeat-containing protein</fullName>
    </submittedName>
</protein>
<feature type="compositionally biased region" description="Acidic residues" evidence="5">
    <location>
        <begin position="541"/>
        <end position="551"/>
    </location>
</feature>
<dbReference type="AlphaFoldDB" id="A0A1H9HMQ8"/>
<dbReference type="Pfam" id="PF13181">
    <property type="entry name" value="TPR_8"/>
    <property type="match status" value="4"/>
</dbReference>
<keyword evidence="4" id="KW-0175">Coiled coil</keyword>
<name>A0A1H9HMQ8_9SPIR</name>
<feature type="repeat" description="TPR" evidence="3">
    <location>
        <begin position="139"/>
        <end position="172"/>
    </location>
</feature>
<keyword evidence="1" id="KW-0677">Repeat</keyword>
<dbReference type="PROSITE" id="PS50293">
    <property type="entry name" value="TPR_REGION"/>
    <property type="match status" value="1"/>
</dbReference>
<dbReference type="SMART" id="SM00028">
    <property type="entry name" value="TPR"/>
    <property type="match status" value="7"/>
</dbReference>
<evidence type="ECO:0000313" key="6">
    <source>
        <dbReference type="EMBL" id="SEQ63600.1"/>
    </source>
</evidence>
<dbReference type="InterPro" id="IPR011990">
    <property type="entry name" value="TPR-like_helical_dom_sf"/>
</dbReference>
<keyword evidence="2 3" id="KW-0802">TPR repeat</keyword>
<evidence type="ECO:0000256" key="2">
    <source>
        <dbReference type="ARBA" id="ARBA00022803"/>
    </source>
</evidence>
<dbReference type="Pfam" id="PF13414">
    <property type="entry name" value="TPR_11"/>
    <property type="match status" value="1"/>
</dbReference>
<evidence type="ECO:0000313" key="7">
    <source>
        <dbReference type="Proteomes" id="UP000182360"/>
    </source>
</evidence>
<dbReference type="RefSeq" id="WP_074644438.1">
    <property type="nucleotide sequence ID" value="NZ_FOFU01000007.1"/>
</dbReference>
<dbReference type="InterPro" id="IPR051685">
    <property type="entry name" value="Ycf3/AcsC/BcsC/TPR_MFPF"/>
</dbReference>
<evidence type="ECO:0000256" key="3">
    <source>
        <dbReference type="PROSITE-ProRule" id="PRU00339"/>
    </source>
</evidence>
<dbReference type="PANTHER" id="PTHR44943">
    <property type="entry name" value="CELLULOSE SYNTHASE OPERON PROTEIN C"/>
    <property type="match status" value="1"/>
</dbReference>
<dbReference type="PROSITE" id="PS50005">
    <property type="entry name" value="TPR"/>
    <property type="match status" value="5"/>
</dbReference>
<dbReference type="Proteomes" id="UP000182360">
    <property type="component" value="Unassembled WGS sequence"/>
</dbReference>
<keyword evidence="7" id="KW-1185">Reference proteome</keyword>
<reference evidence="6 7" key="1">
    <citation type="submission" date="2016-10" db="EMBL/GenBank/DDBJ databases">
        <authorList>
            <person name="de Groot N.N."/>
        </authorList>
    </citation>
    <scope>NUCLEOTIDE SEQUENCE [LARGE SCALE GENOMIC DNA]</scope>
    <source>
        <strain evidence="6 7">B25</strain>
    </source>
</reference>
<organism evidence="6 7">
    <name type="scientific">Treponema bryantii</name>
    <dbReference type="NCBI Taxonomy" id="163"/>
    <lineage>
        <taxon>Bacteria</taxon>
        <taxon>Pseudomonadati</taxon>
        <taxon>Spirochaetota</taxon>
        <taxon>Spirochaetia</taxon>
        <taxon>Spirochaetales</taxon>
        <taxon>Treponemataceae</taxon>
        <taxon>Treponema</taxon>
    </lineage>
</organism>
<sequence>MANSLNLAKAQNAITAHDWTTAARLYKEMLRGDEGNVEYLQQLGSIYVRAGQDEKAIPYYEQIITVNPENTDAMVSLGGIFRRLKRYEDSVNILHKAQESSANNPSVNYSIGFTYKEMGAYDDAIDAFESVISRNPDDVLAHNHLGAIYFAKKDYNTAIATYKRGLQVDQNHPILNYNLAHVYEDIKNFPEAVRCYETALKTRPGWLEAIRDFSELLIRCQETKQAQELVEQSIKLHPDDVDLLCILGRIYLNQFDYDNATKTFKRAESLKNNDINILLGLSKSLEKGMKIEPAMEKIVDAVGIEPENLDVCKQYSHVLLSAQRYDKALDVIKKIDEKSDGKDLQILDLYGQYFVCRGDEEAAETYFNKIRKINHHYKDYMINAADRYIQTGNYEKAEEMANKFVESRPNMPEGYNLLGTISTARGELNKAKAEYEKGLSLKNPNIYAVKQLEKIHSEMEANKEIYNDEEMPIAVDADTLPEEEGGNLTESGSLIDNDENTADQVDALLSSGSDEEDELPDIGSLEATPPIEQALSGEDGEFWEDFDDDPDAVNKPLIDEEDEAYDENSEDSDLMSMMTPDAAETGNDLKSGLSEDAGDFDFGDFEDGGIVDQEEETAAEPEASEVSEAEPEIPESKAETSVPVAGNPVVSPEAPAAESEQPMFEPDSSVVEPEFAEHSASSPISMPEAQQMMQDLKNQQKELELQQRELALQQKELADELKQENEKMIQQTVEKAVEEAVEEKLSAYDLQPEPVADETVVEEPFVEEPVFDETVTAEEPVVENEPVVEEDAVVENEPVFEESAIDDSVEEPVFEEESVDEDPIVEESDAENEPIFEDSIIEEESVDETPVVDETIEDDMDILTSDPFVTVDEMSSLFGDDFYQSPAPVIEESNDEPLSDENFVTADDMIDKIGRILNDDEMKKSCSAELELFKTLRTLAGFLPEKEKNSFDCCRMRMVIEYIIQKMSGKPGLLITAESLIKSGVLGEEYNRQLEDCCDEELSNDLIRHVITDMKKLAQGLEDRELCNALCVSADGILEQIALIDQKVAIF</sequence>
<evidence type="ECO:0000256" key="5">
    <source>
        <dbReference type="SAM" id="MobiDB-lite"/>
    </source>
</evidence>
<dbReference type="Gene3D" id="1.25.40.10">
    <property type="entry name" value="Tetratricopeptide repeat domain"/>
    <property type="match status" value="2"/>
</dbReference>
<dbReference type="InterPro" id="IPR019734">
    <property type="entry name" value="TPR_rpt"/>
</dbReference>
<dbReference type="EMBL" id="FOFU01000007">
    <property type="protein sequence ID" value="SEQ63600.1"/>
    <property type="molecule type" value="Genomic_DNA"/>
</dbReference>
<feature type="compositionally biased region" description="Acidic residues" evidence="5">
    <location>
        <begin position="596"/>
        <end position="633"/>
    </location>
</feature>
<feature type="repeat" description="TPR" evidence="3">
    <location>
        <begin position="173"/>
        <end position="206"/>
    </location>
</feature>
<accession>A0A1H9HMQ8</accession>
<dbReference type="Pfam" id="PF13432">
    <property type="entry name" value="TPR_16"/>
    <property type="match status" value="1"/>
</dbReference>
<feature type="repeat" description="TPR" evidence="3">
    <location>
        <begin position="105"/>
        <end position="138"/>
    </location>
</feature>
<feature type="repeat" description="TPR" evidence="3">
    <location>
        <begin position="241"/>
        <end position="274"/>
    </location>
</feature>
<dbReference type="OrthoDB" id="9769609at2"/>
<feature type="repeat" description="TPR" evidence="3">
    <location>
        <begin position="37"/>
        <end position="70"/>
    </location>
</feature>